<dbReference type="InterPro" id="IPR027417">
    <property type="entry name" value="P-loop_NTPase"/>
</dbReference>
<dbReference type="EMBL" id="LT670844">
    <property type="protein sequence ID" value="SHL99479.1"/>
    <property type="molecule type" value="Genomic_DNA"/>
</dbReference>
<dbReference type="InterPro" id="IPR014729">
    <property type="entry name" value="Rossmann-like_a/b/a_fold"/>
</dbReference>
<evidence type="ECO:0000256" key="1">
    <source>
        <dbReference type="ARBA" id="ARBA00022679"/>
    </source>
</evidence>
<dbReference type="GO" id="GO:0010134">
    <property type="term" value="P:sulfate assimilation via adenylyl sulfate reduction"/>
    <property type="evidence" value="ECO:0007669"/>
    <property type="project" value="TreeGrafter"/>
</dbReference>
<dbReference type="PANTHER" id="PTHR42700">
    <property type="entry name" value="SULFATE ADENYLYLTRANSFERASE"/>
    <property type="match status" value="1"/>
</dbReference>
<reference evidence="4 5" key="1">
    <citation type="submission" date="2016-11" db="EMBL/GenBank/DDBJ databases">
        <authorList>
            <person name="Jaros S."/>
            <person name="Januszkiewicz K."/>
            <person name="Wedrychowicz H."/>
        </authorList>
    </citation>
    <scope>NUCLEOTIDE SEQUENCE [LARGE SCALE GENOMIC DNA]</scope>
    <source>
        <strain evidence="4 5">GAS499</strain>
    </source>
</reference>
<name>A0A1M7F6Z6_9BRAD</name>
<dbReference type="RefSeq" id="WP_244562150.1">
    <property type="nucleotide sequence ID" value="NZ_LT670844.1"/>
</dbReference>
<dbReference type="PANTHER" id="PTHR42700:SF3">
    <property type="entry name" value="BIFUNCTIONAL SAT_APS KINASE-RELATED"/>
    <property type="match status" value="1"/>
</dbReference>
<dbReference type="SUPFAM" id="SSF52374">
    <property type="entry name" value="Nucleotidylyl transferase"/>
    <property type="match status" value="1"/>
</dbReference>
<dbReference type="AlphaFoldDB" id="A0A1M7F6Z6"/>
<dbReference type="Proteomes" id="UP000189935">
    <property type="component" value="Chromosome I"/>
</dbReference>
<sequence>MQRKILVMGLPGSGKTTLSAALAPLLNAVVFNADAVRANLSRDLGFSHEDRVEHARRMGWMCDRVVEAGGTVIADFICPTLETRAAFGDAFVIWVDRIEAGRFEDTNRMFVAPDRFDLRVTADGAPQYWAEHALAQLRPAFDPQRPTALFIGRYQPFHPGHQRLIEEGLRRVGQVCVAVRDTHGIDIKNPLPFFAVKQRIEAGLSAYAGRFVVVALPNITDVFYGRDVGYNVERIVLDEATEEISATKIRRLAARPGEH</sequence>
<dbReference type="Gene3D" id="3.40.50.300">
    <property type="entry name" value="P-loop containing nucleotide triphosphate hydrolases"/>
    <property type="match status" value="1"/>
</dbReference>
<dbReference type="SUPFAM" id="SSF52540">
    <property type="entry name" value="P-loop containing nucleoside triphosphate hydrolases"/>
    <property type="match status" value="1"/>
</dbReference>
<dbReference type="NCBIfam" id="TIGR00125">
    <property type="entry name" value="cyt_tran_rel"/>
    <property type="match status" value="1"/>
</dbReference>
<protein>
    <submittedName>
        <fullName evidence="4">Cytidyltransferase-like domain-containing protein</fullName>
    </submittedName>
</protein>
<feature type="domain" description="Cytidyltransferase-like" evidence="2">
    <location>
        <begin position="149"/>
        <end position="201"/>
    </location>
</feature>
<evidence type="ECO:0000313" key="5">
    <source>
        <dbReference type="Proteomes" id="UP000189935"/>
    </source>
</evidence>
<keyword evidence="1 4" id="KW-0808">Transferase</keyword>
<gene>
    <name evidence="4" type="ORF">SAMN05444159_7397</name>
</gene>
<dbReference type="GO" id="GO:0004781">
    <property type="term" value="F:sulfate adenylyltransferase (ATP) activity"/>
    <property type="evidence" value="ECO:0007669"/>
    <property type="project" value="TreeGrafter"/>
</dbReference>
<proteinExistence type="predicted"/>
<dbReference type="InterPro" id="IPR004821">
    <property type="entry name" value="Cyt_trans-like"/>
</dbReference>
<dbReference type="Pfam" id="PF01467">
    <property type="entry name" value="CTP_transf_like"/>
    <property type="match status" value="1"/>
</dbReference>
<dbReference type="Gene3D" id="3.40.50.620">
    <property type="entry name" value="HUPs"/>
    <property type="match status" value="1"/>
</dbReference>
<evidence type="ECO:0000313" key="4">
    <source>
        <dbReference type="EMBL" id="SHL99479.1"/>
    </source>
</evidence>
<accession>A0A1M7F6Z6</accession>
<dbReference type="InterPro" id="IPR050512">
    <property type="entry name" value="Sulf_AdTrans/APS_kinase"/>
</dbReference>
<evidence type="ECO:0000259" key="3">
    <source>
        <dbReference type="Pfam" id="PF01583"/>
    </source>
</evidence>
<dbReference type="GO" id="GO:0019379">
    <property type="term" value="P:sulfate assimilation, phosphoadenylyl sulfate reduction by phosphoadenylyl-sulfate reductase (thioredoxin)"/>
    <property type="evidence" value="ECO:0007669"/>
    <property type="project" value="TreeGrafter"/>
</dbReference>
<evidence type="ECO:0000259" key="2">
    <source>
        <dbReference type="Pfam" id="PF01467"/>
    </source>
</evidence>
<feature type="domain" description="APS kinase" evidence="3">
    <location>
        <begin position="5"/>
        <end position="86"/>
    </location>
</feature>
<dbReference type="Pfam" id="PF01583">
    <property type="entry name" value="APS_kinase"/>
    <property type="match status" value="1"/>
</dbReference>
<dbReference type="GO" id="GO:0005737">
    <property type="term" value="C:cytoplasm"/>
    <property type="evidence" value="ECO:0007669"/>
    <property type="project" value="TreeGrafter"/>
</dbReference>
<organism evidence="4 5">
    <name type="scientific">Bradyrhizobium lablabi</name>
    <dbReference type="NCBI Taxonomy" id="722472"/>
    <lineage>
        <taxon>Bacteria</taxon>
        <taxon>Pseudomonadati</taxon>
        <taxon>Pseudomonadota</taxon>
        <taxon>Alphaproteobacteria</taxon>
        <taxon>Hyphomicrobiales</taxon>
        <taxon>Nitrobacteraceae</taxon>
        <taxon>Bradyrhizobium</taxon>
    </lineage>
</organism>
<dbReference type="InterPro" id="IPR059117">
    <property type="entry name" value="APS_kinase_dom"/>
</dbReference>